<proteinExistence type="predicted"/>
<feature type="non-terminal residue" evidence="6">
    <location>
        <position position="1"/>
    </location>
</feature>
<keyword evidence="2 3" id="KW-0040">ANK repeat</keyword>
<sequence>SHDTSHPPHPRCLRSGRRTPVMGCVSSQYPPEQVLWFAAQHGDAHTVRTVVARLTPQTRAYLEWREPSSGHTPLAVACANGRFECVVGLLDGAANVNTRDANGNPPLLLATRGGHCEIVLLLLSRPSIDVLAKNTVAQTALDVARSQYRASANAHKLVTIMEPLEKARQYSSWFHDWIVTAFVWCVSMRGFSQKMTVHFGWLYERVTNTSGFPSLSPWKQRYCLVLRTCDIGVLELNVFHLKPGAPRPACPQSSLVVGAGRTSVHRTVDTGWFQRRKHTFAVTGFMKPNPQGHSSSTAIEFAASGDDELEEWRALFTGISSVRSITKLISRGDLRVIDDAQTNAIATTADATLVREPELVAIAVPADQPATGLVSDNECVVCLDGHQATVCVPCGHNAVCLECATQIMQTERRCPVCRASVREIIKIYRP</sequence>
<dbReference type="GO" id="GO:0004842">
    <property type="term" value="F:ubiquitin-protein transferase activity"/>
    <property type="evidence" value="ECO:0007669"/>
    <property type="project" value="TreeGrafter"/>
</dbReference>
<dbReference type="InterPro" id="IPR013083">
    <property type="entry name" value="Znf_RING/FYVE/PHD"/>
</dbReference>
<dbReference type="InterPro" id="IPR036770">
    <property type="entry name" value="Ankyrin_rpt-contain_sf"/>
</dbReference>
<reference evidence="6" key="1">
    <citation type="submission" date="2022-11" db="EMBL/GenBank/DDBJ databases">
        <authorList>
            <person name="Morgan W.R."/>
            <person name="Tartar A."/>
        </authorList>
    </citation>
    <scope>NUCLEOTIDE SEQUENCE</scope>
    <source>
        <strain evidence="6">ARSEF 373</strain>
    </source>
</reference>
<reference evidence="6" key="2">
    <citation type="journal article" date="2023" name="Microbiol Resour">
        <title>Decontamination and Annotation of the Draft Genome Sequence of the Oomycete Lagenidium giganteum ARSEF 373.</title>
        <authorList>
            <person name="Morgan W.R."/>
            <person name="Tartar A."/>
        </authorList>
    </citation>
    <scope>NUCLEOTIDE SEQUENCE</scope>
    <source>
        <strain evidence="6">ARSEF 373</strain>
    </source>
</reference>
<gene>
    <name evidence="6" type="ORF">N0F65_002948</name>
</gene>
<dbReference type="SUPFAM" id="SSF48403">
    <property type="entry name" value="Ankyrin repeat"/>
    <property type="match status" value="1"/>
</dbReference>
<evidence type="ECO:0000256" key="4">
    <source>
        <dbReference type="PROSITE-ProRule" id="PRU00175"/>
    </source>
</evidence>
<dbReference type="PANTHER" id="PTHR24171:SF8">
    <property type="entry name" value="BRCA1-ASSOCIATED RING DOMAIN PROTEIN 1"/>
    <property type="match status" value="1"/>
</dbReference>
<keyword evidence="1" id="KW-0677">Repeat</keyword>
<feature type="repeat" description="ANK" evidence="3">
    <location>
        <begin position="69"/>
        <end position="101"/>
    </location>
</feature>
<dbReference type="Gene3D" id="3.30.40.10">
    <property type="entry name" value="Zinc/RING finger domain, C3HC4 (zinc finger)"/>
    <property type="match status" value="1"/>
</dbReference>
<protein>
    <recommendedName>
        <fullName evidence="5">RING-type domain-containing protein</fullName>
    </recommendedName>
</protein>
<dbReference type="EMBL" id="DAKRPA010000041">
    <property type="protein sequence ID" value="DBA01832.1"/>
    <property type="molecule type" value="Genomic_DNA"/>
</dbReference>
<keyword evidence="7" id="KW-1185">Reference proteome</keyword>
<dbReference type="Gene3D" id="1.25.40.20">
    <property type="entry name" value="Ankyrin repeat-containing domain"/>
    <property type="match status" value="1"/>
</dbReference>
<evidence type="ECO:0000256" key="2">
    <source>
        <dbReference type="ARBA" id="ARBA00023043"/>
    </source>
</evidence>
<dbReference type="SMART" id="SM00184">
    <property type="entry name" value="RING"/>
    <property type="match status" value="1"/>
</dbReference>
<dbReference type="GO" id="GO:0008270">
    <property type="term" value="F:zinc ion binding"/>
    <property type="evidence" value="ECO:0007669"/>
    <property type="project" value="UniProtKB-KW"/>
</dbReference>
<evidence type="ECO:0000256" key="1">
    <source>
        <dbReference type="ARBA" id="ARBA00022737"/>
    </source>
</evidence>
<evidence type="ECO:0000256" key="3">
    <source>
        <dbReference type="PROSITE-ProRule" id="PRU00023"/>
    </source>
</evidence>
<dbReference type="GO" id="GO:0085020">
    <property type="term" value="P:protein K6-linked ubiquitination"/>
    <property type="evidence" value="ECO:0007669"/>
    <property type="project" value="TreeGrafter"/>
</dbReference>
<dbReference type="SUPFAM" id="SSF57850">
    <property type="entry name" value="RING/U-box"/>
    <property type="match status" value="1"/>
</dbReference>
<dbReference type="Proteomes" id="UP001146120">
    <property type="component" value="Unassembled WGS sequence"/>
</dbReference>
<dbReference type="Pfam" id="PF13920">
    <property type="entry name" value="zf-C3HC4_3"/>
    <property type="match status" value="1"/>
</dbReference>
<organism evidence="6 7">
    <name type="scientific">Lagenidium giganteum</name>
    <dbReference type="NCBI Taxonomy" id="4803"/>
    <lineage>
        <taxon>Eukaryota</taxon>
        <taxon>Sar</taxon>
        <taxon>Stramenopiles</taxon>
        <taxon>Oomycota</taxon>
        <taxon>Peronosporomycetes</taxon>
        <taxon>Pythiales</taxon>
        <taxon>Pythiaceae</taxon>
    </lineage>
</organism>
<accession>A0AAV2Z866</accession>
<dbReference type="PROSITE" id="PS50297">
    <property type="entry name" value="ANK_REP_REGION"/>
    <property type="match status" value="1"/>
</dbReference>
<keyword evidence="4" id="KW-0479">Metal-binding</keyword>
<dbReference type="PROSITE" id="PS50088">
    <property type="entry name" value="ANK_REPEAT"/>
    <property type="match status" value="1"/>
</dbReference>
<dbReference type="InterPro" id="IPR002110">
    <property type="entry name" value="Ankyrin_rpt"/>
</dbReference>
<evidence type="ECO:0000313" key="6">
    <source>
        <dbReference type="EMBL" id="DBA01832.1"/>
    </source>
</evidence>
<feature type="domain" description="RING-type" evidence="5">
    <location>
        <begin position="379"/>
        <end position="418"/>
    </location>
</feature>
<dbReference type="PROSITE" id="PS50089">
    <property type="entry name" value="ZF_RING_2"/>
    <property type="match status" value="1"/>
</dbReference>
<name>A0AAV2Z866_9STRA</name>
<comment type="caution">
    <text evidence="6">The sequence shown here is derived from an EMBL/GenBank/DDBJ whole genome shotgun (WGS) entry which is preliminary data.</text>
</comment>
<evidence type="ECO:0000259" key="5">
    <source>
        <dbReference type="PROSITE" id="PS50089"/>
    </source>
</evidence>
<dbReference type="AlphaFoldDB" id="A0AAV2Z866"/>
<keyword evidence="4" id="KW-0862">Zinc</keyword>
<dbReference type="PANTHER" id="PTHR24171">
    <property type="entry name" value="ANKYRIN REPEAT DOMAIN-CONTAINING PROTEIN 39-RELATED"/>
    <property type="match status" value="1"/>
</dbReference>
<dbReference type="Pfam" id="PF12796">
    <property type="entry name" value="Ank_2"/>
    <property type="match status" value="1"/>
</dbReference>
<evidence type="ECO:0000313" key="7">
    <source>
        <dbReference type="Proteomes" id="UP001146120"/>
    </source>
</evidence>
<keyword evidence="4" id="KW-0863">Zinc-finger</keyword>
<dbReference type="SMART" id="SM00248">
    <property type="entry name" value="ANK"/>
    <property type="match status" value="2"/>
</dbReference>
<dbReference type="InterPro" id="IPR001841">
    <property type="entry name" value="Znf_RING"/>
</dbReference>